<evidence type="ECO:0000256" key="3">
    <source>
        <dbReference type="ARBA" id="ARBA00022679"/>
    </source>
</evidence>
<evidence type="ECO:0000256" key="9">
    <source>
        <dbReference type="ARBA" id="ARBA00031547"/>
    </source>
</evidence>
<evidence type="ECO:0000256" key="1">
    <source>
        <dbReference type="ARBA" id="ARBA00001946"/>
    </source>
</evidence>
<keyword evidence="6" id="KW-0547">Nucleotide-binding</keyword>
<accession>A0ABY8U3A4</accession>
<proteinExistence type="inferred from homology"/>
<dbReference type="HAMAP" id="MF_00692">
    <property type="entry name" value="SelO"/>
    <property type="match status" value="1"/>
</dbReference>
<dbReference type="PANTHER" id="PTHR12153:SF15">
    <property type="entry name" value="PROTEIN ADENYLYLTRANSFERASE SELO, MITOCHONDRIAL"/>
    <property type="match status" value="1"/>
</dbReference>
<keyword evidence="8" id="KW-0460">Magnesium</keyword>
<evidence type="ECO:0000256" key="5">
    <source>
        <dbReference type="ARBA" id="ARBA00022723"/>
    </source>
</evidence>
<gene>
    <name evidence="10" type="ORF">OEZ85_012590</name>
</gene>
<dbReference type="PANTHER" id="PTHR12153">
    <property type="entry name" value="SELENOPROTEIN O"/>
    <property type="match status" value="1"/>
</dbReference>
<dbReference type="EMBL" id="CP126214">
    <property type="protein sequence ID" value="WIA15835.1"/>
    <property type="molecule type" value="Genomic_DNA"/>
</dbReference>
<reference evidence="10 11" key="1">
    <citation type="submission" date="2023-05" db="EMBL/GenBank/DDBJ databases">
        <title>A 100% complete, gapless, phased diploid assembly of the Scenedesmus obliquus UTEX 3031 genome.</title>
        <authorList>
            <person name="Biondi T.C."/>
            <person name="Hanschen E.R."/>
            <person name="Kwon T."/>
            <person name="Eng W."/>
            <person name="Kruse C.P.S."/>
            <person name="Koehler S.I."/>
            <person name="Kunde Y."/>
            <person name="Gleasner C.D."/>
            <person name="You Mak K.T."/>
            <person name="Polle J."/>
            <person name="Hovde B.T."/>
            <person name="Starkenburg S.R."/>
        </authorList>
    </citation>
    <scope>NUCLEOTIDE SEQUENCE [LARGE SCALE GENOMIC DNA]</scope>
    <source>
        <strain evidence="10 11">DOE0152z</strain>
    </source>
</reference>
<comment type="cofactor">
    <cofactor evidence="1">
        <name>Mg(2+)</name>
        <dbReference type="ChEBI" id="CHEBI:18420"/>
    </cofactor>
</comment>
<evidence type="ECO:0000313" key="11">
    <source>
        <dbReference type="Proteomes" id="UP001244341"/>
    </source>
</evidence>
<organism evidence="10 11">
    <name type="scientific">Tetradesmus obliquus</name>
    <name type="common">Green alga</name>
    <name type="synonym">Acutodesmus obliquus</name>
    <dbReference type="NCBI Taxonomy" id="3088"/>
    <lineage>
        <taxon>Eukaryota</taxon>
        <taxon>Viridiplantae</taxon>
        <taxon>Chlorophyta</taxon>
        <taxon>core chlorophytes</taxon>
        <taxon>Chlorophyceae</taxon>
        <taxon>CS clade</taxon>
        <taxon>Sphaeropleales</taxon>
        <taxon>Scenedesmaceae</taxon>
        <taxon>Tetradesmus</taxon>
    </lineage>
</organism>
<keyword evidence="11" id="KW-1185">Reference proteome</keyword>
<evidence type="ECO:0000256" key="8">
    <source>
        <dbReference type="ARBA" id="ARBA00022842"/>
    </source>
</evidence>
<comment type="similarity">
    <text evidence="2">Belongs to the SELO family.</text>
</comment>
<dbReference type="Pfam" id="PF02696">
    <property type="entry name" value="SelO"/>
    <property type="match status" value="1"/>
</dbReference>
<keyword evidence="4" id="KW-0548">Nucleotidyltransferase</keyword>
<keyword evidence="3" id="KW-0808">Transferase</keyword>
<evidence type="ECO:0000256" key="4">
    <source>
        <dbReference type="ARBA" id="ARBA00022695"/>
    </source>
</evidence>
<keyword evidence="7" id="KW-0067">ATP-binding</keyword>
<dbReference type="InterPro" id="IPR003846">
    <property type="entry name" value="SelO"/>
</dbReference>
<evidence type="ECO:0000313" key="10">
    <source>
        <dbReference type="EMBL" id="WIA15835.1"/>
    </source>
</evidence>
<sequence>MAALEGVEFDNTVLQYLPVDEEGRNEPRPVKGAIYCRVQPTPLADPQLVAASDEALQLLGLNPAQASRDEFLQLMAGNSLLPGMSPASHCYCGYQFGYFAGQLGDGAAIYLGEVVHPSSGARQELQLKGAGPTPFRRQADGRKVLRSSLREFLASEAMAGLGVPTTRAGSLVVSGSDSVLRDADYSGHPAPEPCAVVSRIAPSFIRFGSFELCKAADPVTQRPGPSPGMARTLLLPLLGYTIKQHFPGLWAFYGGGQDLTMAGMDEANVLDMVGDWYAEVCRRTAQLVAGWQGLGFVHGVLNTDNMSILGLTIDYGPYGFMDRFDQHHVSNGSDDAARYCYSAQPAICRWNCERLAEVLGSIPNPAAAAAAANADGAAAAAAAGGGGGASSSVLPPSRAKRGLQVYDEEMDAAYRSLFRRKLGLLAGPAEMAAGAKPAMPLENVQMLMMLAARDPAVLHALGVTQGSLQQQLAAHHAAAKWSSVSAADKAAADEQQWRGWLGRYRQRLQQEADAGVTAELRRALMLAVNPRVVLRNWVAQTAISAAAAGAYAPTRQLLALLRDPFSAEGDMGLLLPPAAAAAGGAAAAAGAAGAASSEAVAAAVGAAAAAAAAGKGGGGAGEDGACPPPLVRMRLDGKPPAWAAKLCVTCSS</sequence>
<evidence type="ECO:0000256" key="2">
    <source>
        <dbReference type="ARBA" id="ARBA00009747"/>
    </source>
</evidence>
<keyword evidence="5" id="KW-0479">Metal-binding</keyword>
<evidence type="ECO:0000256" key="6">
    <source>
        <dbReference type="ARBA" id="ARBA00022741"/>
    </source>
</evidence>
<evidence type="ECO:0000256" key="7">
    <source>
        <dbReference type="ARBA" id="ARBA00022840"/>
    </source>
</evidence>
<name>A0ABY8U3A4_TETOB</name>
<protein>
    <recommendedName>
        <fullName evidence="9">Selenoprotein O</fullName>
    </recommendedName>
</protein>
<dbReference type="Proteomes" id="UP001244341">
    <property type="component" value="Chromosome 7b"/>
</dbReference>